<name>A0A0F6B6Q9_SALT1</name>
<reference evidence="1 2" key="1">
    <citation type="journal article" date="2010" name="J. Bacteriol.">
        <title>Short-term signatures of evolutionary change in the Salmonella enterica serovar typhimurium 14028 genome.</title>
        <authorList>
            <person name="Jarvik T."/>
            <person name="Smillie C."/>
            <person name="Groisman E.A."/>
            <person name="Ochman H."/>
        </authorList>
    </citation>
    <scope>NUCLEOTIDE SEQUENCE [LARGE SCALE GENOMIC DNA]</scope>
    <source>
        <strain evidence="2">14028s / SGSC 2262</strain>
    </source>
</reference>
<dbReference type="EMBL" id="CP001363">
    <property type="protein sequence ID" value="ACY90206.1"/>
    <property type="molecule type" value="Genomic_DNA"/>
</dbReference>
<sequence length="35" mass="3962">MCLIEVYDYVDLCPVSVTEQTIRAKSRQAAQAVLF</sequence>
<gene>
    <name evidence="1" type="ordered locus">STM14_3803</name>
</gene>
<accession>A0A0F6B6Q9</accession>
<dbReference type="HOGENOM" id="CLU_3367208_0_0_6"/>
<protein>
    <submittedName>
        <fullName evidence="1">Uncharacterized protein</fullName>
    </submittedName>
</protein>
<dbReference type="Proteomes" id="UP000002695">
    <property type="component" value="Chromosome"/>
</dbReference>
<evidence type="ECO:0000313" key="2">
    <source>
        <dbReference type="Proteomes" id="UP000002695"/>
    </source>
</evidence>
<keyword evidence="2" id="KW-1185">Reference proteome</keyword>
<dbReference type="AlphaFoldDB" id="A0A0F6B6Q9"/>
<organism evidence="1 2">
    <name type="scientific">Salmonella typhimurium (strain 14028s / SGSC 2262)</name>
    <dbReference type="NCBI Taxonomy" id="588858"/>
    <lineage>
        <taxon>Bacteria</taxon>
        <taxon>Pseudomonadati</taxon>
        <taxon>Pseudomonadota</taxon>
        <taxon>Gammaproteobacteria</taxon>
        <taxon>Enterobacterales</taxon>
        <taxon>Enterobacteriaceae</taxon>
        <taxon>Salmonella</taxon>
    </lineage>
</organism>
<proteinExistence type="predicted"/>
<dbReference type="KEGG" id="seo:STM14_3803"/>
<evidence type="ECO:0000313" key="1">
    <source>
        <dbReference type="EMBL" id="ACY90206.1"/>
    </source>
</evidence>